<keyword evidence="3" id="KW-1185">Reference proteome</keyword>
<dbReference type="InterPro" id="IPR056079">
    <property type="entry name" value="DUF7662"/>
</dbReference>
<name>A0A2U2J5C3_9SPHN</name>
<dbReference type="EMBL" id="QFFF01000001">
    <property type="protein sequence ID" value="PWG03534.1"/>
    <property type="molecule type" value="Genomic_DNA"/>
</dbReference>
<dbReference type="Proteomes" id="UP000245916">
    <property type="component" value="Unassembled WGS sequence"/>
</dbReference>
<feature type="domain" description="DUF7662" evidence="1">
    <location>
        <begin position="4"/>
        <end position="78"/>
    </location>
</feature>
<reference evidence="2 3" key="1">
    <citation type="submission" date="2018-05" db="EMBL/GenBank/DDBJ databases">
        <title>Genome of Sphingosinicella humi QZX222.</title>
        <authorList>
            <person name="Qiao Z."/>
            <person name="Wang G."/>
        </authorList>
    </citation>
    <scope>NUCLEOTIDE SEQUENCE [LARGE SCALE GENOMIC DNA]</scope>
    <source>
        <strain evidence="2 3">QZX222</strain>
    </source>
</reference>
<protein>
    <recommendedName>
        <fullName evidence="1">DUF7662 domain-containing protein</fullName>
    </recommendedName>
</protein>
<proteinExistence type="predicted"/>
<accession>A0A2U2J5C3</accession>
<evidence type="ECO:0000313" key="2">
    <source>
        <dbReference type="EMBL" id="PWG03534.1"/>
    </source>
</evidence>
<evidence type="ECO:0000313" key="3">
    <source>
        <dbReference type="Proteomes" id="UP000245916"/>
    </source>
</evidence>
<dbReference type="OrthoDB" id="3480230at2"/>
<dbReference type="RefSeq" id="WP_109271672.1">
    <property type="nucleotide sequence ID" value="NZ_QFFF01000001.1"/>
</dbReference>
<comment type="caution">
    <text evidence="2">The sequence shown here is derived from an EMBL/GenBank/DDBJ whole genome shotgun (WGS) entry which is preliminary data.</text>
</comment>
<gene>
    <name evidence="2" type="ORF">DF286_12105</name>
</gene>
<organism evidence="2 3">
    <name type="scientific">Allosphingosinicella humi</name>
    <dbReference type="NCBI Taxonomy" id="2068657"/>
    <lineage>
        <taxon>Bacteria</taxon>
        <taxon>Pseudomonadati</taxon>
        <taxon>Pseudomonadota</taxon>
        <taxon>Alphaproteobacteria</taxon>
        <taxon>Sphingomonadales</taxon>
        <taxon>Sphingomonadaceae</taxon>
        <taxon>Allosphingosinicella</taxon>
    </lineage>
</organism>
<dbReference type="Pfam" id="PF24698">
    <property type="entry name" value="DUF7662"/>
    <property type="match status" value="1"/>
</dbReference>
<evidence type="ECO:0000259" key="1">
    <source>
        <dbReference type="Pfam" id="PF24698"/>
    </source>
</evidence>
<dbReference type="AlphaFoldDB" id="A0A2U2J5C3"/>
<sequence>MSKYDPLRDHLAELGKETLTMTFSEVGRCVGGLPKSSEIHRAWWANEANPHGHVQARAWMDAGYAAEPDMARRRVTFRKVGR</sequence>